<reference evidence="6" key="2">
    <citation type="submission" date="2020-09" db="EMBL/GenBank/DDBJ databases">
        <authorList>
            <person name="Sun Q."/>
            <person name="Ohkuma M."/>
        </authorList>
    </citation>
    <scope>NUCLEOTIDE SEQUENCE</scope>
    <source>
        <strain evidence="6">JCM 13064</strain>
    </source>
</reference>
<dbReference type="AlphaFoldDB" id="A0A917VKZ3"/>
<keyword evidence="7" id="KW-1185">Reference proteome</keyword>
<dbReference type="Pfam" id="PF13490">
    <property type="entry name" value="zf-HC2"/>
    <property type="match status" value="1"/>
</dbReference>
<evidence type="ECO:0000256" key="4">
    <source>
        <dbReference type="SAM" id="Phobius"/>
    </source>
</evidence>
<sequence length="286" mass="29325">MSACADLRMSLGVYALGALDPEEAVLVEAHLATCPECRAEFEEISGLGDLLARVSEEDIEQASRPPQAVLDRLIAASARRRRLHRLMFGLAASVLAVVVGGTAWMVADGRPSGGGDTAVVAVGAPAASRAAPEAAARGQQSTGEGPAEAKRFGGTQAPVQSPLVAADLQQGTPPPAALRSPGPQTRVPLEKRQGPVQARIVMTPGGEGTSIEVSVSGVADGTSCRVIALGLDGTESPVASWTVGGGDKNTAEATFAGHTELTIDRIRGFVISDSTGKRLLSIDYTP</sequence>
<organism evidence="6 7">
    <name type="scientific">Sphaerisporangium melleum</name>
    <dbReference type="NCBI Taxonomy" id="321316"/>
    <lineage>
        <taxon>Bacteria</taxon>
        <taxon>Bacillati</taxon>
        <taxon>Actinomycetota</taxon>
        <taxon>Actinomycetes</taxon>
        <taxon>Streptosporangiales</taxon>
        <taxon>Streptosporangiaceae</taxon>
        <taxon>Sphaerisporangium</taxon>
    </lineage>
</organism>
<gene>
    <name evidence="6" type="ORF">GCM10007964_41410</name>
</gene>
<evidence type="ECO:0000313" key="7">
    <source>
        <dbReference type="Proteomes" id="UP000645217"/>
    </source>
</evidence>
<dbReference type="InterPro" id="IPR027383">
    <property type="entry name" value="Znf_put"/>
</dbReference>
<evidence type="ECO:0000313" key="6">
    <source>
        <dbReference type="EMBL" id="GGK94810.1"/>
    </source>
</evidence>
<feature type="compositionally biased region" description="Low complexity" evidence="3">
    <location>
        <begin position="130"/>
        <end position="141"/>
    </location>
</feature>
<keyword evidence="4" id="KW-0472">Membrane</keyword>
<name>A0A917VKZ3_9ACTN</name>
<evidence type="ECO:0000256" key="1">
    <source>
        <dbReference type="ARBA" id="ARBA00023015"/>
    </source>
</evidence>
<protein>
    <recommendedName>
        <fullName evidence="5">Putative zinc-finger domain-containing protein</fullName>
    </recommendedName>
</protein>
<dbReference type="EMBL" id="BMNT01000022">
    <property type="protein sequence ID" value="GGK94810.1"/>
    <property type="molecule type" value="Genomic_DNA"/>
</dbReference>
<keyword evidence="1" id="KW-0805">Transcription regulation</keyword>
<proteinExistence type="predicted"/>
<feature type="domain" description="Putative zinc-finger" evidence="5">
    <location>
        <begin position="4"/>
        <end position="38"/>
    </location>
</feature>
<feature type="region of interest" description="Disordered" evidence="3">
    <location>
        <begin position="167"/>
        <end position="192"/>
    </location>
</feature>
<evidence type="ECO:0000256" key="3">
    <source>
        <dbReference type="SAM" id="MobiDB-lite"/>
    </source>
</evidence>
<evidence type="ECO:0000259" key="5">
    <source>
        <dbReference type="Pfam" id="PF13490"/>
    </source>
</evidence>
<dbReference type="Proteomes" id="UP000645217">
    <property type="component" value="Unassembled WGS sequence"/>
</dbReference>
<dbReference type="RefSeq" id="WP_189164680.1">
    <property type="nucleotide sequence ID" value="NZ_BMNT01000022.1"/>
</dbReference>
<dbReference type="InterPro" id="IPR041916">
    <property type="entry name" value="Anti_sigma_zinc_sf"/>
</dbReference>
<feature type="transmembrane region" description="Helical" evidence="4">
    <location>
        <begin position="86"/>
        <end position="107"/>
    </location>
</feature>
<keyword evidence="2" id="KW-0804">Transcription</keyword>
<comment type="caution">
    <text evidence="6">The sequence shown here is derived from an EMBL/GenBank/DDBJ whole genome shotgun (WGS) entry which is preliminary data.</text>
</comment>
<dbReference type="Gene3D" id="1.10.10.1320">
    <property type="entry name" value="Anti-sigma factor, zinc-finger domain"/>
    <property type="match status" value="1"/>
</dbReference>
<feature type="region of interest" description="Disordered" evidence="3">
    <location>
        <begin position="130"/>
        <end position="154"/>
    </location>
</feature>
<keyword evidence="4" id="KW-1133">Transmembrane helix</keyword>
<evidence type="ECO:0000256" key="2">
    <source>
        <dbReference type="ARBA" id="ARBA00023163"/>
    </source>
</evidence>
<reference evidence="6" key="1">
    <citation type="journal article" date="2014" name="Int. J. Syst. Evol. Microbiol.">
        <title>Complete genome sequence of Corynebacterium casei LMG S-19264T (=DSM 44701T), isolated from a smear-ripened cheese.</title>
        <authorList>
            <consortium name="US DOE Joint Genome Institute (JGI-PGF)"/>
            <person name="Walter F."/>
            <person name="Albersmeier A."/>
            <person name="Kalinowski J."/>
            <person name="Ruckert C."/>
        </authorList>
    </citation>
    <scope>NUCLEOTIDE SEQUENCE</scope>
    <source>
        <strain evidence="6">JCM 13064</strain>
    </source>
</reference>
<accession>A0A917VKZ3</accession>
<keyword evidence="4" id="KW-0812">Transmembrane</keyword>